<protein>
    <recommendedName>
        <fullName evidence="2">TadE-like domain-containing protein</fullName>
    </recommendedName>
</protein>
<name>A0A363UQ73_9GAMM</name>
<sequence>MLAAATGRTASSAYSHAAGIVRQCAGMDIHWPLVGWRTRVLTIGRFSPARPRQRGATALEFAFVFPLLFLLMYGILVYAYIFLLKESLAFVAQEAAESAVAVDPFDNQNYVDQVRQRAQQTASSLLQWLPNDQRELVVGSNGELVDVDLVPSGEQRFVRVRLEFVVGDLFPSIPLPLVGQAPPMPDVLRAEASALVDATRAESEGG</sequence>
<organism evidence="3 4">
    <name type="scientific">Abyssibacter profundi</name>
    <dbReference type="NCBI Taxonomy" id="2182787"/>
    <lineage>
        <taxon>Bacteria</taxon>
        <taxon>Pseudomonadati</taxon>
        <taxon>Pseudomonadota</taxon>
        <taxon>Gammaproteobacteria</taxon>
        <taxon>Chromatiales</taxon>
        <taxon>Oceanococcaceae</taxon>
        <taxon>Abyssibacter</taxon>
    </lineage>
</organism>
<feature type="domain" description="TadE-like" evidence="2">
    <location>
        <begin position="55"/>
        <end position="96"/>
    </location>
</feature>
<evidence type="ECO:0000259" key="2">
    <source>
        <dbReference type="Pfam" id="PF07811"/>
    </source>
</evidence>
<dbReference type="Pfam" id="PF07811">
    <property type="entry name" value="TadE"/>
    <property type="match status" value="1"/>
</dbReference>
<feature type="transmembrane region" description="Helical" evidence="1">
    <location>
        <begin position="61"/>
        <end position="83"/>
    </location>
</feature>
<accession>A0A363UQ73</accession>
<proteinExistence type="predicted"/>
<gene>
    <name evidence="3" type="ORF">DEH80_00465</name>
</gene>
<keyword evidence="1" id="KW-1133">Transmembrane helix</keyword>
<evidence type="ECO:0000313" key="3">
    <source>
        <dbReference type="EMBL" id="PWN57649.1"/>
    </source>
</evidence>
<evidence type="ECO:0000313" key="4">
    <source>
        <dbReference type="Proteomes" id="UP000251800"/>
    </source>
</evidence>
<dbReference type="AlphaFoldDB" id="A0A363UQ73"/>
<comment type="caution">
    <text evidence="3">The sequence shown here is derived from an EMBL/GenBank/DDBJ whole genome shotgun (WGS) entry which is preliminary data.</text>
</comment>
<reference evidence="3 4" key="1">
    <citation type="submission" date="2018-05" db="EMBL/GenBank/DDBJ databases">
        <title>Abyssibacter profundi OUC007T gen. nov., sp. nov, a marine bacterium isolated from seawater of the Mariana Trench.</title>
        <authorList>
            <person name="Zhou S."/>
        </authorList>
    </citation>
    <scope>NUCLEOTIDE SEQUENCE [LARGE SCALE GENOMIC DNA]</scope>
    <source>
        <strain evidence="3 4">OUC007</strain>
    </source>
</reference>
<keyword evidence="1" id="KW-0812">Transmembrane</keyword>
<keyword evidence="1" id="KW-0472">Membrane</keyword>
<evidence type="ECO:0000256" key="1">
    <source>
        <dbReference type="SAM" id="Phobius"/>
    </source>
</evidence>
<dbReference type="OrthoDB" id="5574209at2"/>
<keyword evidence="4" id="KW-1185">Reference proteome</keyword>
<dbReference type="Proteomes" id="UP000251800">
    <property type="component" value="Unassembled WGS sequence"/>
</dbReference>
<dbReference type="EMBL" id="QEQK01000001">
    <property type="protein sequence ID" value="PWN57649.1"/>
    <property type="molecule type" value="Genomic_DNA"/>
</dbReference>
<dbReference type="InterPro" id="IPR012495">
    <property type="entry name" value="TadE-like_dom"/>
</dbReference>